<dbReference type="Gene3D" id="1.20.1270.90">
    <property type="entry name" value="AF1782-like"/>
    <property type="match status" value="1"/>
</dbReference>
<proteinExistence type="predicted"/>
<dbReference type="AlphaFoldDB" id="A0A1E5NFW9"/>
<dbReference type="Pfam" id="PF07554">
    <property type="entry name" value="FIVAR"/>
    <property type="match status" value="1"/>
</dbReference>
<gene>
    <name evidence="1" type="ORF">BFL38_00015</name>
</gene>
<accession>A0A1E5NFW9</accession>
<protein>
    <submittedName>
        <fullName evidence="1">Uncharacterized protein</fullName>
    </submittedName>
</protein>
<comment type="caution">
    <text evidence="1">The sequence shown here is derived from an EMBL/GenBank/DDBJ whole genome shotgun (WGS) entry which is preliminary data.</text>
</comment>
<evidence type="ECO:0000313" key="1">
    <source>
        <dbReference type="EMBL" id="OEJ15069.1"/>
    </source>
</evidence>
<reference evidence="1 2" key="1">
    <citation type="submission" date="2016-08" db="EMBL/GenBank/DDBJ databases">
        <title>Characterization and recognition of Brachyspira hampsonii sp. nov., a novel intestinal spirochete that is pathogenic to pigs.</title>
        <authorList>
            <person name="Mirajkar N."/>
            <person name="La T."/>
            <person name="Phillips N."/>
            <person name="Hampson D."/>
            <person name="Gebhart C."/>
        </authorList>
    </citation>
    <scope>NUCLEOTIDE SEQUENCE [LARGE SCALE GENOMIC DNA]</scope>
    <source>
        <strain evidence="1 2">P280/1</strain>
    </source>
</reference>
<dbReference type="EMBL" id="MDCO01000007">
    <property type="protein sequence ID" value="OEJ15069.1"/>
    <property type="molecule type" value="Genomic_DNA"/>
</dbReference>
<organism evidence="1 2">
    <name type="scientific">Brachyspira hampsonii</name>
    <dbReference type="NCBI Taxonomy" id="1287055"/>
    <lineage>
        <taxon>Bacteria</taxon>
        <taxon>Pseudomonadati</taxon>
        <taxon>Spirochaetota</taxon>
        <taxon>Spirochaetia</taxon>
        <taxon>Brachyspirales</taxon>
        <taxon>Brachyspiraceae</taxon>
        <taxon>Brachyspira</taxon>
    </lineage>
</organism>
<sequence>MQAAKQALTNLIASAKTLSASGKYDDATTTALAAATQKAQTALDQTNASVDSLTGANRDLQTAINQLAAKLPADKKTSLLNQLQSVKVRWERTWAIKLIQALAKHLRQR</sequence>
<evidence type="ECO:0000313" key="2">
    <source>
        <dbReference type="Proteomes" id="UP000095247"/>
    </source>
</evidence>
<dbReference type="Proteomes" id="UP000095247">
    <property type="component" value="Unassembled WGS sequence"/>
</dbReference>
<name>A0A1E5NFW9_9SPIR</name>